<evidence type="ECO:0000313" key="1">
    <source>
        <dbReference type="EMBL" id="SVC98809.1"/>
    </source>
</evidence>
<dbReference type="AlphaFoldDB" id="A0A382RM96"/>
<organism evidence="1">
    <name type="scientific">marine metagenome</name>
    <dbReference type="NCBI Taxonomy" id="408172"/>
    <lineage>
        <taxon>unclassified sequences</taxon>
        <taxon>metagenomes</taxon>
        <taxon>ecological metagenomes</taxon>
    </lineage>
</organism>
<sequence length="34" mass="3955">MSIKANNSYNIDNSLYEDKGKEVLRQRSIDLLLI</sequence>
<gene>
    <name evidence="1" type="ORF">METZ01_LOCUS351663</name>
</gene>
<protein>
    <submittedName>
        <fullName evidence="1">Uncharacterized protein</fullName>
    </submittedName>
</protein>
<name>A0A382RM96_9ZZZZ</name>
<proteinExistence type="predicted"/>
<reference evidence="1" key="1">
    <citation type="submission" date="2018-05" db="EMBL/GenBank/DDBJ databases">
        <authorList>
            <person name="Lanie J.A."/>
            <person name="Ng W.-L."/>
            <person name="Kazmierczak K.M."/>
            <person name="Andrzejewski T.M."/>
            <person name="Davidsen T.M."/>
            <person name="Wayne K.J."/>
            <person name="Tettelin H."/>
            <person name="Glass J.I."/>
            <person name="Rusch D."/>
            <person name="Podicherti R."/>
            <person name="Tsui H.-C.T."/>
            <person name="Winkler M.E."/>
        </authorList>
    </citation>
    <scope>NUCLEOTIDE SEQUENCE</scope>
</reference>
<accession>A0A382RM96</accession>
<dbReference type="EMBL" id="UINC01122785">
    <property type="protein sequence ID" value="SVC98809.1"/>
    <property type="molecule type" value="Genomic_DNA"/>
</dbReference>